<feature type="disulfide bond" description="Redox-active" evidence="4">
    <location>
        <begin position="97"/>
        <end position="101"/>
    </location>
</feature>
<evidence type="ECO:0000256" key="1">
    <source>
        <dbReference type="ARBA" id="ARBA00010996"/>
    </source>
</evidence>
<organism evidence="7 8">
    <name type="scientific">Mangrovivirga cuniculi</name>
    <dbReference type="NCBI Taxonomy" id="2715131"/>
    <lineage>
        <taxon>Bacteria</taxon>
        <taxon>Pseudomonadati</taxon>
        <taxon>Bacteroidota</taxon>
        <taxon>Cytophagia</taxon>
        <taxon>Cytophagales</taxon>
        <taxon>Mangrovivirgaceae</taxon>
        <taxon>Mangrovivirga</taxon>
    </lineage>
</organism>
<feature type="signal peptide" evidence="5">
    <location>
        <begin position="1"/>
        <end position="19"/>
    </location>
</feature>
<evidence type="ECO:0000256" key="2">
    <source>
        <dbReference type="ARBA" id="ARBA00023008"/>
    </source>
</evidence>
<keyword evidence="8" id="KW-1185">Reference proteome</keyword>
<dbReference type="InterPro" id="IPR036249">
    <property type="entry name" value="Thioredoxin-like_sf"/>
</dbReference>
<evidence type="ECO:0000256" key="3">
    <source>
        <dbReference type="PIRSR" id="PIRSR603782-1"/>
    </source>
</evidence>
<feature type="domain" description="Thioredoxin" evidence="6">
    <location>
        <begin position="59"/>
        <end position="223"/>
    </location>
</feature>
<gene>
    <name evidence="7" type="ORF">DCC35_03895</name>
</gene>
<evidence type="ECO:0000259" key="6">
    <source>
        <dbReference type="PROSITE" id="PS51352"/>
    </source>
</evidence>
<dbReference type="PROSITE" id="PS51257">
    <property type="entry name" value="PROKAR_LIPOPROTEIN"/>
    <property type="match status" value="1"/>
</dbReference>
<feature type="binding site" evidence="3">
    <location>
        <position position="101"/>
    </location>
    <ligand>
        <name>Cu cation</name>
        <dbReference type="ChEBI" id="CHEBI:23378"/>
    </ligand>
</feature>
<dbReference type="OrthoDB" id="9811998at2"/>
<name>A0A4D7JSN6_9BACT</name>
<feature type="chain" id="PRO_5020258684" evidence="5">
    <location>
        <begin position="20"/>
        <end position="224"/>
    </location>
</feature>
<dbReference type="Pfam" id="PF02630">
    <property type="entry name" value="SCO1-SenC"/>
    <property type="match status" value="1"/>
</dbReference>
<dbReference type="InterPro" id="IPR003782">
    <property type="entry name" value="SCO1/SenC"/>
</dbReference>
<dbReference type="PANTHER" id="PTHR12151">
    <property type="entry name" value="ELECTRON TRANSPORT PROTIN SCO1/SENC FAMILY MEMBER"/>
    <property type="match status" value="1"/>
</dbReference>
<dbReference type="GO" id="GO:0046872">
    <property type="term" value="F:metal ion binding"/>
    <property type="evidence" value="ECO:0007669"/>
    <property type="project" value="UniProtKB-KW"/>
</dbReference>
<evidence type="ECO:0000256" key="5">
    <source>
        <dbReference type="SAM" id="SignalP"/>
    </source>
</evidence>
<keyword evidence="4" id="KW-1015">Disulfide bond</keyword>
<dbReference type="SUPFAM" id="SSF52833">
    <property type="entry name" value="Thioredoxin-like"/>
    <property type="match status" value="1"/>
</dbReference>
<comment type="similarity">
    <text evidence="1">Belongs to the SCO1/2 family.</text>
</comment>
<keyword evidence="5" id="KW-0732">Signal</keyword>
<evidence type="ECO:0000256" key="4">
    <source>
        <dbReference type="PIRSR" id="PIRSR603782-2"/>
    </source>
</evidence>
<feature type="binding site" evidence="3">
    <location>
        <position position="186"/>
    </location>
    <ligand>
        <name>Cu cation</name>
        <dbReference type="ChEBI" id="CHEBI:23378"/>
    </ligand>
</feature>
<keyword evidence="3" id="KW-0479">Metal-binding</keyword>
<sequence>MIRKYLAALLILSSVAACNKNNESGSGQIISIDEPNKKLGYIGNFQVKDTVINGEEITDTIYHTIGDFTLVDQDSNTVTKDDIEGKIVVADFFFTTCPSICPTMAAQMLRVYEKYKGNDDLLILSHSIDPYNDTVPALKDYANKLGVDNDQWLFMTGELDEIFKLAEKEYMVTAYEDPQAPGGFAHSGAFVLVDEKGRPRGMYDGTKKDDVNRMMNDIDRLLKN</sequence>
<feature type="binding site" evidence="3">
    <location>
        <position position="97"/>
    </location>
    <ligand>
        <name>Cu cation</name>
        <dbReference type="ChEBI" id="CHEBI:23378"/>
    </ligand>
</feature>
<dbReference type="CDD" id="cd02968">
    <property type="entry name" value="SCO"/>
    <property type="match status" value="1"/>
</dbReference>
<dbReference type="PANTHER" id="PTHR12151:SF25">
    <property type="entry name" value="LINALOOL DEHYDRATASE_ISOMERASE DOMAIN-CONTAINING PROTEIN"/>
    <property type="match status" value="1"/>
</dbReference>
<dbReference type="PROSITE" id="PS51352">
    <property type="entry name" value="THIOREDOXIN_2"/>
    <property type="match status" value="1"/>
</dbReference>
<proteinExistence type="inferred from homology"/>
<dbReference type="RefSeq" id="WP_137089548.1">
    <property type="nucleotide sequence ID" value="NZ_CP028923.1"/>
</dbReference>
<evidence type="ECO:0000313" key="8">
    <source>
        <dbReference type="Proteomes" id="UP000298616"/>
    </source>
</evidence>
<dbReference type="AlphaFoldDB" id="A0A4D7JSN6"/>
<reference evidence="7 8" key="1">
    <citation type="submission" date="2018-04" db="EMBL/GenBank/DDBJ databases">
        <title>Complete genome uncultured novel isolate.</title>
        <authorList>
            <person name="Merlino G."/>
        </authorList>
    </citation>
    <scope>NUCLEOTIDE SEQUENCE [LARGE SCALE GENOMIC DNA]</scope>
    <source>
        <strain evidence="8">R1DC9</strain>
    </source>
</reference>
<dbReference type="Gene3D" id="3.40.30.10">
    <property type="entry name" value="Glutaredoxin"/>
    <property type="match status" value="1"/>
</dbReference>
<dbReference type="InterPro" id="IPR013766">
    <property type="entry name" value="Thioredoxin_domain"/>
</dbReference>
<dbReference type="Proteomes" id="UP000298616">
    <property type="component" value="Chromosome"/>
</dbReference>
<accession>A0A4D7JSN6</accession>
<protein>
    <submittedName>
        <fullName evidence="7">SCO family protein</fullName>
    </submittedName>
</protein>
<keyword evidence="2 3" id="KW-0186">Copper</keyword>
<dbReference type="EMBL" id="CP028923">
    <property type="protein sequence ID" value="QCK13955.1"/>
    <property type="molecule type" value="Genomic_DNA"/>
</dbReference>
<dbReference type="KEGG" id="fpf:DCC35_03895"/>
<evidence type="ECO:0000313" key="7">
    <source>
        <dbReference type="EMBL" id="QCK13955.1"/>
    </source>
</evidence>